<comment type="caution">
    <text evidence="4">The sequence shown here is derived from an EMBL/GenBank/DDBJ whole genome shotgun (WGS) entry which is preliminary data.</text>
</comment>
<dbReference type="InterPro" id="IPR020904">
    <property type="entry name" value="Sc_DH/Rdtase_CS"/>
</dbReference>
<dbReference type="PATRIC" id="fig|999415.3.peg.337"/>
<keyword evidence="2" id="KW-0812">Transmembrane</keyword>
<dbReference type="Proteomes" id="UP000011758">
    <property type="component" value="Unassembled WGS sequence"/>
</dbReference>
<dbReference type="BioCyc" id="ECAT999415-HMP:GTTI-351-MONOMER"/>
<keyword evidence="2" id="KW-0472">Membrane</keyword>
<feature type="transmembrane region" description="Helical" evidence="2">
    <location>
        <begin position="27"/>
        <end position="47"/>
    </location>
</feature>
<evidence type="ECO:0000259" key="3">
    <source>
        <dbReference type="Pfam" id="PF01370"/>
    </source>
</evidence>
<keyword evidence="2" id="KW-1133">Transmembrane helix</keyword>
<dbReference type="Gene3D" id="3.40.50.720">
    <property type="entry name" value="NAD(P)-binding Rossmann-like Domain"/>
    <property type="match status" value="1"/>
</dbReference>
<name>M2Q362_9FIRM</name>
<dbReference type="AlphaFoldDB" id="M2Q362"/>
<dbReference type="SUPFAM" id="SSF51735">
    <property type="entry name" value="NAD(P)-binding Rossmann-fold domains"/>
    <property type="match status" value="1"/>
</dbReference>
<accession>M2Q362</accession>
<sequence>MIDTTFQDVKKVINHISDIEELFNSSILITGATGMIGISISAILLYLNKMNHANITIYLAGRNKEKLINRFLPFTEGKDYFFIQYDATALLDFNQSFDFIIHGASNASPDLYTSKPVETMLANILGVHNLLSYAAEHHTKRLLYISSSEVYGKKEDNQPYLENDYCYLDILNDRASYPSAKRASETLCVSYANEYSIDTVIVRPGHIYGPSILPGDQRASASFSRNVLRGENIIMKSAGHQLRSYCYSMDCASAILTVLIKGENKQAYNISNKDSIVSIKDIAFAIAKAGNKEVVFENPDDAEMKGYNLMSNSSLNSDKLEKLGWKASFSLEEGTQRTITLLERGMI</sequence>
<dbReference type="Pfam" id="PF01370">
    <property type="entry name" value="Epimerase"/>
    <property type="match status" value="1"/>
</dbReference>
<dbReference type="InterPro" id="IPR001509">
    <property type="entry name" value="Epimerase_deHydtase"/>
</dbReference>
<dbReference type="InterPro" id="IPR036291">
    <property type="entry name" value="NAD(P)-bd_dom_sf"/>
</dbReference>
<dbReference type="EMBL" id="AGEJ01000007">
    <property type="protein sequence ID" value="EMD17340.1"/>
    <property type="molecule type" value="Genomic_DNA"/>
</dbReference>
<comment type="similarity">
    <text evidence="1">Belongs to the NAD(P)-dependent epimerase/dehydratase family.</text>
</comment>
<reference evidence="4 5" key="1">
    <citation type="submission" date="2013-02" db="EMBL/GenBank/DDBJ databases">
        <title>The Genome Sequence of Lactobacillus catenaformis F0143.</title>
        <authorList>
            <consortium name="The Broad Institute Genome Sequencing Platform"/>
            <person name="Earl A."/>
            <person name="Ward D."/>
            <person name="Feldgarden M."/>
            <person name="Gevers D."/>
            <person name="Izard J."/>
            <person name="Blanton J.M."/>
            <person name="Mathney J."/>
            <person name="Dewhirst F.E."/>
            <person name="Young S.K."/>
            <person name="Zeng Q."/>
            <person name="Gargeya S."/>
            <person name="Fitzgerald M."/>
            <person name="Haas B."/>
            <person name="Abouelleil A."/>
            <person name="Alvarado L."/>
            <person name="Arachchi H.M."/>
            <person name="Berlin A."/>
            <person name="Chapman S.B."/>
            <person name="Gearin G."/>
            <person name="Goldberg J."/>
            <person name="Griggs A."/>
            <person name="Gujja S."/>
            <person name="Hansen M."/>
            <person name="Heiman D."/>
            <person name="Howarth C."/>
            <person name="Larimer J."/>
            <person name="Lui A."/>
            <person name="MacDonald P.J.P."/>
            <person name="McCowen C."/>
            <person name="Montmayeur A."/>
            <person name="Murphy C."/>
            <person name="Neiman D."/>
            <person name="Pearson M."/>
            <person name="Priest M."/>
            <person name="Roberts A."/>
            <person name="Saif S."/>
            <person name="Shea T."/>
            <person name="Sisk P."/>
            <person name="Stolte C."/>
            <person name="Sykes S."/>
            <person name="Wortman J."/>
            <person name="Nusbaum C."/>
            <person name="Birren B."/>
        </authorList>
    </citation>
    <scope>NUCLEOTIDE SEQUENCE [LARGE SCALE GENOMIC DNA]</scope>
    <source>
        <strain evidence="4 5">OT 569</strain>
    </source>
</reference>
<evidence type="ECO:0000256" key="1">
    <source>
        <dbReference type="ARBA" id="ARBA00007637"/>
    </source>
</evidence>
<organism evidence="4 5">
    <name type="scientific">Eggerthia catenaformis OT 569 = DSM 20559</name>
    <dbReference type="NCBI Taxonomy" id="999415"/>
    <lineage>
        <taxon>Bacteria</taxon>
        <taxon>Bacillati</taxon>
        <taxon>Bacillota</taxon>
        <taxon>Erysipelotrichia</taxon>
        <taxon>Erysipelotrichales</taxon>
        <taxon>Coprobacillaceae</taxon>
        <taxon>Eggerthia</taxon>
    </lineage>
</organism>
<dbReference type="OrthoDB" id="9811743at2"/>
<gene>
    <name evidence="4" type="ORF">HMPREF9943_00341</name>
</gene>
<dbReference type="RefSeq" id="WP_004801471.1">
    <property type="nucleotide sequence ID" value="NZ_KB446646.1"/>
</dbReference>
<feature type="domain" description="NAD-dependent epimerase/dehydratase" evidence="3">
    <location>
        <begin position="27"/>
        <end position="270"/>
    </location>
</feature>
<dbReference type="STRING" id="999415.HMPREF9943_00341"/>
<dbReference type="PROSITE" id="PS00061">
    <property type="entry name" value="ADH_SHORT"/>
    <property type="match status" value="1"/>
</dbReference>
<dbReference type="eggNOG" id="COG0451">
    <property type="taxonomic scope" value="Bacteria"/>
</dbReference>
<evidence type="ECO:0000313" key="5">
    <source>
        <dbReference type="Proteomes" id="UP000011758"/>
    </source>
</evidence>
<evidence type="ECO:0000256" key="2">
    <source>
        <dbReference type="SAM" id="Phobius"/>
    </source>
</evidence>
<keyword evidence="5" id="KW-1185">Reference proteome</keyword>
<dbReference type="PANTHER" id="PTHR43000">
    <property type="entry name" value="DTDP-D-GLUCOSE 4,6-DEHYDRATASE-RELATED"/>
    <property type="match status" value="1"/>
</dbReference>
<proteinExistence type="inferred from homology"/>
<evidence type="ECO:0000313" key="4">
    <source>
        <dbReference type="EMBL" id="EMD17340.1"/>
    </source>
</evidence>
<protein>
    <recommendedName>
        <fullName evidence="3">NAD-dependent epimerase/dehydratase domain-containing protein</fullName>
    </recommendedName>
</protein>